<dbReference type="InterPro" id="IPR028978">
    <property type="entry name" value="Chorismate_lyase_/UTRA_dom_sf"/>
</dbReference>
<feature type="domain" description="UbiC transcription regulator-associated" evidence="1">
    <location>
        <begin position="1"/>
        <end position="49"/>
    </location>
</feature>
<dbReference type="Proteomes" id="UP000698335">
    <property type="component" value="Unassembled WGS sequence"/>
</dbReference>
<evidence type="ECO:0000313" key="2">
    <source>
        <dbReference type="EMBL" id="MBF4808059.1"/>
    </source>
</evidence>
<accession>A0A930VY88</accession>
<evidence type="ECO:0000259" key="1">
    <source>
        <dbReference type="Pfam" id="PF07702"/>
    </source>
</evidence>
<dbReference type="EMBL" id="JABZGW010000213">
    <property type="protein sequence ID" value="MBF4808059.1"/>
    <property type="molecule type" value="Genomic_DNA"/>
</dbReference>
<gene>
    <name evidence="2" type="ORF">HXK26_05130</name>
</gene>
<dbReference type="AlphaFoldDB" id="A0A930VY88"/>
<dbReference type="SUPFAM" id="SSF64288">
    <property type="entry name" value="Chorismate lyase-like"/>
    <property type="match status" value="1"/>
</dbReference>
<dbReference type="Gene3D" id="3.40.1410.10">
    <property type="entry name" value="Chorismate lyase-like"/>
    <property type="match status" value="1"/>
</dbReference>
<dbReference type="InterPro" id="IPR011663">
    <property type="entry name" value="UTRA"/>
</dbReference>
<dbReference type="GO" id="GO:0003677">
    <property type="term" value="F:DNA binding"/>
    <property type="evidence" value="ECO:0007669"/>
    <property type="project" value="InterPro"/>
</dbReference>
<reference evidence="2" key="1">
    <citation type="submission" date="2020-04" db="EMBL/GenBank/DDBJ databases">
        <title>Deep metagenomics examines the oral microbiome during advanced dental caries in children, revealing novel taxa and co-occurrences with host molecules.</title>
        <authorList>
            <person name="Baker J.L."/>
            <person name="Morton J.T."/>
            <person name="Dinis M."/>
            <person name="Alvarez R."/>
            <person name="Tran N.C."/>
            <person name="Knight R."/>
            <person name="Edlund A."/>
        </authorList>
    </citation>
    <scope>NUCLEOTIDE SEQUENCE</scope>
    <source>
        <strain evidence="2">JCVI_38_bin.5</strain>
    </source>
</reference>
<comment type="caution">
    <text evidence="2">The sequence shown here is derived from an EMBL/GenBank/DDBJ whole genome shotgun (WGS) entry which is preliminary data.</text>
</comment>
<dbReference type="Pfam" id="PF07702">
    <property type="entry name" value="UTRA"/>
    <property type="match status" value="1"/>
</dbReference>
<name>A0A930VY88_9ACTN</name>
<protein>
    <submittedName>
        <fullName evidence="2">UTRA domain-containing protein</fullName>
    </submittedName>
</protein>
<dbReference type="GO" id="GO:0006355">
    <property type="term" value="P:regulation of DNA-templated transcription"/>
    <property type="evidence" value="ECO:0007669"/>
    <property type="project" value="InterPro"/>
</dbReference>
<feature type="non-terminal residue" evidence="2">
    <location>
        <position position="1"/>
    </location>
</feature>
<proteinExistence type="predicted"/>
<organism evidence="2 3">
    <name type="scientific">Lancefieldella rimae</name>
    <dbReference type="NCBI Taxonomy" id="1383"/>
    <lineage>
        <taxon>Bacteria</taxon>
        <taxon>Bacillati</taxon>
        <taxon>Actinomycetota</taxon>
        <taxon>Coriobacteriia</taxon>
        <taxon>Coriobacteriales</taxon>
        <taxon>Atopobiaceae</taxon>
        <taxon>Lancefieldella</taxon>
    </lineage>
</organism>
<sequence>INAVKATTEQARLLEVATASPLILSQSFFVDKEGKPICLSRDYFVGGRYELSL</sequence>
<evidence type="ECO:0000313" key="3">
    <source>
        <dbReference type="Proteomes" id="UP000698335"/>
    </source>
</evidence>